<dbReference type="AlphaFoldDB" id="A0A370CHL1"/>
<organism evidence="1 2">
    <name type="scientific">Candidatus Aquirickettsiella gammari</name>
    <dbReference type="NCBI Taxonomy" id="2016198"/>
    <lineage>
        <taxon>Bacteria</taxon>
        <taxon>Pseudomonadati</taxon>
        <taxon>Pseudomonadota</taxon>
        <taxon>Gammaproteobacteria</taxon>
        <taxon>Legionellales</taxon>
        <taxon>Coxiellaceae</taxon>
        <taxon>Candidatus Aquirickettsiella</taxon>
    </lineage>
</organism>
<proteinExistence type="predicted"/>
<evidence type="ECO:0000313" key="1">
    <source>
        <dbReference type="EMBL" id="RDH39817.1"/>
    </source>
</evidence>
<reference evidence="1 2" key="1">
    <citation type="journal article" date="2017" name="Int. J. Syst. Evol. Microbiol.">
        <title>Aquarickettsiella crustaci n. gen. n. sp. (Gammaproteobacteria: Legionellales: Coxiellaceae); a bacterial pathogen of the freshwater crustacean: Gammarus fossarum (Malacostraca: Amphipoda).</title>
        <authorList>
            <person name="Bojko J."/>
            <person name="Dunn A.M."/>
            <person name="Stebbing P.D."/>
            <person name="Van Aerle R."/>
            <person name="Bacela-Spychalska K."/>
            <person name="Bean T.P."/>
            <person name="Stentiford G.D."/>
        </authorList>
    </citation>
    <scope>NUCLEOTIDE SEQUENCE [LARGE SCALE GENOMIC DNA]</scope>
    <source>
        <strain evidence="1">RA15029</strain>
    </source>
</reference>
<gene>
    <name evidence="1" type="ORF">CFE62_007045</name>
</gene>
<comment type="caution">
    <text evidence="1">The sequence shown here is derived from an EMBL/GenBank/DDBJ whole genome shotgun (WGS) entry which is preliminary data.</text>
</comment>
<accession>A0A370CHL1</accession>
<name>A0A370CHL1_9COXI</name>
<reference evidence="1 2" key="2">
    <citation type="journal article" date="2018" name="J. Invertebr. Pathol.">
        <title>'Candidatus Aquirickettsiella gammari' (Gammaproteobacteria: Legionellales: Coxiellaceae): A bacterial pathogen of the freshwater crustacean Gammarus fossarum (Malacostraca: Amphipoda).</title>
        <authorList>
            <person name="Bojko J."/>
            <person name="Dunn A.M."/>
            <person name="Stebbing P.D."/>
            <person name="van Aerle R."/>
            <person name="Bacela-Spychalska K."/>
            <person name="Bean T.P."/>
            <person name="Urrutia A."/>
            <person name="Stentiford G.D."/>
        </authorList>
    </citation>
    <scope>NUCLEOTIDE SEQUENCE [LARGE SCALE GENOMIC DNA]</scope>
    <source>
        <strain evidence="1">RA15029</strain>
    </source>
</reference>
<evidence type="ECO:0000313" key="2">
    <source>
        <dbReference type="Proteomes" id="UP000226429"/>
    </source>
</evidence>
<keyword evidence="2" id="KW-1185">Reference proteome</keyword>
<dbReference type="EMBL" id="NMOS02000041">
    <property type="protein sequence ID" value="RDH39817.1"/>
    <property type="molecule type" value="Genomic_DNA"/>
</dbReference>
<dbReference type="Proteomes" id="UP000226429">
    <property type="component" value="Unassembled WGS sequence"/>
</dbReference>
<sequence length="80" mass="8885">MQTLKKVITIPENHHLKLDVTLPNSFPTGEVEVILVIASNLPPKPTNSNLLSLAGKLKKSINFSGNPLTLQKKLRDEWQS</sequence>
<protein>
    <submittedName>
        <fullName evidence="1">Uncharacterized protein</fullName>
    </submittedName>
</protein>